<dbReference type="GO" id="GO:0043565">
    <property type="term" value="F:sequence-specific DNA binding"/>
    <property type="evidence" value="ECO:0007669"/>
    <property type="project" value="InterPro"/>
</dbReference>
<dbReference type="InterPro" id="IPR036388">
    <property type="entry name" value="WH-like_DNA-bd_sf"/>
</dbReference>
<dbReference type="Pfam" id="PF12833">
    <property type="entry name" value="HTH_18"/>
    <property type="match status" value="1"/>
</dbReference>
<dbReference type="GO" id="GO:0003908">
    <property type="term" value="F:methylated-DNA-[protein]-cysteine S-methyltransferase activity"/>
    <property type="evidence" value="ECO:0007669"/>
    <property type="project" value="UniProtKB-EC"/>
</dbReference>
<feature type="active site" description="Nucleophile; methyl group acceptor from methylphosphotriester" evidence="10">
    <location>
        <position position="37"/>
    </location>
</feature>
<evidence type="ECO:0000256" key="5">
    <source>
        <dbReference type="ARBA" id="ARBA00022679"/>
    </source>
</evidence>
<evidence type="ECO:0000256" key="7">
    <source>
        <dbReference type="ARBA" id="ARBA00023159"/>
    </source>
</evidence>
<dbReference type="InterPro" id="IPR004026">
    <property type="entry name" value="Ada_DNA_repair_Zn-bd"/>
</dbReference>
<dbReference type="Gene3D" id="1.10.10.60">
    <property type="entry name" value="Homeodomain-like"/>
    <property type="match status" value="1"/>
</dbReference>
<protein>
    <recommendedName>
        <fullName evidence="3">methylated-DNA--[protein]-cysteine S-methyltransferase</fullName>
        <ecNumber evidence="3">2.1.1.63</ecNumber>
    </recommendedName>
</protein>
<feature type="binding site" evidence="11">
    <location>
        <position position="37"/>
    </location>
    <ligand>
        <name>Zn(2+)</name>
        <dbReference type="ChEBI" id="CHEBI:29105"/>
    </ligand>
</feature>
<feature type="binding site" evidence="11">
    <location>
        <position position="41"/>
    </location>
    <ligand>
        <name>Zn(2+)</name>
        <dbReference type="ChEBI" id="CHEBI:29105"/>
    </ligand>
</feature>
<dbReference type="PROSITE" id="PS01124">
    <property type="entry name" value="HTH_ARAC_FAMILY_2"/>
    <property type="match status" value="1"/>
</dbReference>
<evidence type="ECO:0000259" key="12">
    <source>
        <dbReference type="PROSITE" id="PS01124"/>
    </source>
</evidence>
<dbReference type="GO" id="GO:0006281">
    <property type="term" value="P:DNA repair"/>
    <property type="evidence" value="ECO:0007669"/>
    <property type="project" value="UniProtKB-KW"/>
</dbReference>
<gene>
    <name evidence="13" type="ORF">HK107_06110</name>
</gene>
<dbReference type="InterPro" id="IPR016221">
    <property type="entry name" value="Bifunct_regulatory_prot_Ada"/>
</dbReference>
<dbReference type="FunFam" id="1.10.10.10:FF:000214">
    <property type="entry name" value="Methylated-DNA--protein-cysteine methyltransferase"/>
    <property type="match status" value="1"/>
</dbReference>
<accession>A0A7Y3RKX1</accession>
<dbReference type="Proteomes" id="UP000536835">
    <property type="component" value="Unassembled WGS sequence"/>
</dbReference>
<evidence type="ECO:0000256" key="3">
    <source>
        <dbReference type="ARBA" id="ARBA00011918"/>
    </source>
</evidence>
<dbReference type="Gene3D" id="3.30.160.70">
    <property type="entry name" value="Methylated DNA-protein cysteine methyltransferase domain"/>
    <property type="match status" value="1"/>
</dbReference>
<feature type="active site" description="Nucleophile; methyl group acceptor from either O6-methylguanine or O4-methylthymine" evidence="10">
    <location>
        <position position="316"/>
    </location>
</feature>
<dbReference type="SUPFAM" id="SSF57884">
    <property type="entry name" value="Ada DNA repair protein, N-terminal domain (N-Ada 10)"/>
    <property type="match status" value="1"/>
</dbReference>
<dbReference type="SUPFAM" id="SSF46767">
    <property type="entry name" value="Methylated DNA-protein cysteine methyltransferase, C-terminal domain"/>
    <property type="match status" value="1"/>
</dbReference>
<dbReference type="InterPro" id="IPR014048">
    <property type="entry name" value="MethylDNA_cys_MeTrfase_DNA-bd"/>
</dbReference>
<dbReference type="InterPro" id="IPR036217">
    <property type="entry name" value="MethylDNA_cys_MeTrfase_DNAb"/>
</dbReference>
<comment type="caution">
    <text evidence="13">The sequence shown here is derived from an EMBL/GenBank/DDBJ whole genome shotgun (WGS) entry which is preliminary data.</text>
</comment>
<dbReference type="GO" id="GO:0032259">
    <property type="term" value="P:methylation"/>
    <property type="evidence" value="ECO:0007669"/>
    <property type="project" value="UniProtKB-KW"/>
</dbReference>
<feature type="binding site" evidence="11">
    <location>
        <position position="68"/>
    </location>
    <ligand>
        <name>Zn(2+)</name>
        <dbReference type="ChEBI" id="CHEBI:29105"/>
    </ligand>
</feature>
<dbReference type="AlphaFoldDB" id="A0A7Y3RKX1"/>
<dbReference type="PIRSF" id="PIRSF000409">
    <property type="entry name" value="Ada"/>
    <property type="match status" value="1"/>
</dbReference>
<dbReference type="SUPFAM" id="SSF53155">
    <property type="entry name" value="Methylated DNA-protein cysteine methyltransferase domain"/>
    <property type="match status" value="1"/>
</dbReference>
<evidence type="ECO:0000256" key="8">
    <source>
        <dbReference type="ARBA" id="ARBA00023204"/>
    </source>
</evidence>
<organism evidence="13 14">
    <name type="scientific">Parvularcula mediterranea</name>
    <dbReference type="NCBI Taxonomy" id="2732508"/>
    <lineage>
        <taxon>Bacteria</taxon>
        <taxon>Pseudomonadati</taxon>
        <taxon>Pseudomonadota</taxon>
        <taxon>Alphaproteobacteria</taxon>
        <taxon>Parvularculales</taxon>
        <taxon>Parvularculaceae</taxon>
        <taxon>Parvularcula</taxon>
    </lineage>
</organism>
<evidence type="ECO:0000256" key="10">
    <source>
        <dbReference type="PIRSR" id="PIRSR000409-1"/>
    </source>
</evidence>
<dbReference type="PROSITE" id="PS00374">
    <property type="entry name" value="MGMT"/>
    <property type="match status" value="1"/>
</dbReference>
<dbReference type="EMBL" id="JABFCX010000002">
    <property type="protein sequence ID" value="NNU15895.1"/>
    <property type="molecule type" value="Genomic_DNA"/>
</dbReference>
<dbReference type="InterPro" id="IPR035451">
    <property type="entry name" value="Ada-like_dom_sf"/>
</dbReference>
<keyword evidence="7" id="KW-0010">Activator</keyword>
<dbReference type="Pfam" id="PF01035">
    <property type="entry name" value="DNA_binding_1"/>
    <property type="match status" value="1"/>
</dbReference>
<dbReference type="InterPro" id="IPR036631">
    <property type="entry name" value="MGMT_N_sf"/>
</dbReference>
<dbReference type="InterPro" id="IPR001497">
    <property type="entry name" value="MethylDNA_cys_MeTrfase_AS"/>
</dbReference>
<dbReference type="RefSeq" id="WP_173197708.1">
    <property type="nucleotide sequence ID" value="NZ_JABFCX010000002.1"/>
</dbReference>
<proteinExistence type="inferred from homology"/>
<evidence type="ECO:0000256" key="1">
    <source>
        <dbReference type="ARBA" id="ARBA00001286"/>
    </source>
</evidence>
<dbReference type="NCBIfam" id="TIGR00589">
    <property type="entry name" value="ogt"/>
    <property type="match status" value="1"/>
</dbReference>
<dbReference type="Gene3D" id="1.10.10.10">
    <property type="entry name" value="Winged helix-like DNA-binding domain superfamily/Winged helix DNA-binding domain"/>
    <property type="match status" value="1"/>
</dbReference>
<dbReference type="Pfam" id="PF02805">
    <property type="entry name" value="Ada_Zn_binding"/>
    <property type="match status" value="1"/>
</dbReference>
<evidence type="ECO:0000256" key="2">
    <source>
        <dbReference type="ARBA" id="ARBA00008711"/>
    </source>
</evidence>
<evidence type="ECO:0000313" key="13">
    <source>
        <dbReference type="EMBL" id="NNU15895.1"/>
    </source>
</evidence>
<evidence type="ECO:0000256" key="11">
    <source>
        <dbReference type="PIRSR" id="PIRSR000409-3"/>
    </source>
</evidence>
<reference evidence="13 14" key="1">
    <citation type="submission" date="2020-05" db="EMBL/GenBank/DDBJ databases">
        <title>Parvularcula mediterraneae sp. nov., isolated from polypropylene straw from shallow seawater of the seashore of Laganas in Zakynthos island, Greece.</title>
        <authorList>
            <person name="Szabo I."/>
            <person name="Al-Omari J."/>
            <person name="Rado J."/>
            <person name="Szerdahelyi G.S."/>
        </authorList>
    </citation>
    <scope>NUCLEOTIDE SEQUENCE [LARGE SCALE GENOMIC DNA]</scope>
    <source>
        <strain evidence="13 14">ZS-1/3</strain>
    </source>
</reference>
<dbReference type="PANTHER" id="PTHR10815">
    <property type="entry name" value="METHYLATED-DNA--PROTEIN-CYSTEINE METHYLTRANSFERASE"/>
    <property type="match status" value="1"/>
</dbReference>
<keyword evidence="8" id="KW-0234">DNA repair</keyword>
<dbReference type="SMART" id="SM00342">
    <property type="entry name" value="HTH_ARAC"/>
    <property type="match status" value="1"/>
</dbReference>
<feature type="domain" description="HTH araC/xylS-type" evidence="12">
    <location>
        <begin position="105"/>
        <end position="179"/>
    </location>
</feature>
<comment type="catalytic activity">
    <reaction evidence="1">
        <text>a 4-O-methyl-thymidine in DNA + L-cysteinyl-[protein] = a thymidine in DNA + S-methyl-L-cysteinyl-[protein]</text>
        <dbReference type="Rhea" id="RHEA:53428"/>
        <dbReference type="Rhea" id="RHEA-COMP:10131"/>
        <dbReference type="Rhea" id="RHEA-COMP:10132"/>
        <dbReference type="Rhea" id="RHEA-COMP:13555"/>
        <dbReference type="Rhea" id="RHEA-COMP:13556"/>
        <dbReference type="ChEBI" id="CHEBI:29950"/>
        <dbReference type="ChEBI" id="CHEBI:82612"/>
        <dbReference type="ChEBI" id="CHEBI:137386"/>
        <dbReference type="ChEBI" id="CHEBI:137387"/>
        <dbReference type="EC" id="2.1.1.63"/>
    </reaction>
</comment>
<comment type="similarity">
    <text evidence="2">Belongs to the MGMT family.</text>
</comment>
<keyword evidence="11" id="KW-0862">Zinc</keyword>
<dbReference type="EC" id="2.1.1.63" evidence="3"/>
<keyword evidence="6" id="KW-0227">DNA damage</keyword>
<dbReference type="InterPro" id="IPR018060">
    <property type="entry name" value="HTH_AraC"/>
</dbReference>
<dbReference type="GO" id="GO:0003700">
    <property type="term" value="F:DNA-binding transcription factor activity"/>
    <property type="evidence" value="ECO:0007669"/>
    <property type="project" value="InterPro"/>
</dbReference>
<dbReference type="PANTHER" id="PTHR10815:SF5">
    <property type="entry name" value="METHYLATED-DNA--PROTEIN-CYSTEINE METHYLTRANSFERASE"/>
    <property type="match status" value="1"/>
</dbReference>
<keyword evidence="5" id="KW-0808">Transferase</keyword>
<evidence type="ECO:0000256" key="9">
    <source>
        <dbReference type="ARBA" id="ARBA00049348"/>
    </source>
</evidence>
<evidence type="ECO:0000256" key="4">
    <source>
        <dbReference type="ARBA" id="ARBA00022603"/>
    </source>
</evidence>
<evidence type="ECO:0000313" key="14">
    <source>
        <dbReference type="Proteomes" id="UP000536835"/>
    </source>
</evidence>
<comment type="catalytic activity">
    <reaction evidence="9">
        <text>a 6-O-methyl-2'-deoxyguanosine in DNA + L-cysteinyl-[protein] = S-methyl-L-cysteinyl-[protein] + a 2'-deoxyguanosine in DNA</text>
        <dbReference type="Rhea" id="RHEA:24000"/>
        <dbReference type="Rhea" id="RHEA-COMP:10131"/>
        <dbReference type="Rhea" id="RHEA-COMP:10132"/>
        <dbReference type="Rhea" id="RHEA-COMP:11367"/>
        <dbReference type="Rhea" id="RHEA-COMP:11368"/>
        <dbReference type="ChEBI" id="CHEBI:29950"/>
        <dbReference type="ChEBI" id="CHEBI:82612"/>
        <dbReference type="ChEBI" id="CHEBI:85445"/>
        <dbReference type="ChEBI" id="CHEBI:85448"/>
        <dbReference type="EC" id="2.1.1.63"/>
    </reaction>
</comment>
<feature type="binding site" evidence="11">
    <location>
        <position position="71"/>
    </location>
    <ligand>
        <name>Zn(2+)</name>
        <dbReference type="ChEBI" id="CHEBI:29105"/>
    </ligand>
</feature>
<dbReference type="CDD" id="cd06445">
    <property type="entry name" value="ATase"/>
    <property type="match status" value="1"/>
</dbReference>
<name>A0A7Y3RKX1_9PROT</name>
<sequence>MDSLPASQAELFEAFDRRDPNFDGEAFAAVTSTGIFCRFSCPARRPKPENLRFFGSAEACMEAGFRPCRRCRPLENGRDPLVASLLKALSDEPAKVWSEADIAALGHDPSTVRRAFKRSVGKTFLELARLSRIGAAAKEKAAGAKVIDAQLAAGFESPSGFRAAFAKLLGRAPSALNKASSLGATAIQTPLGPMVAIGDDKALWLLEFADRKELPQEIASVETQAGAQVSLAPKASLATIEAELSAFFSGDKLSFETPVIPYGTVFTGGVHRALTGIPPGGTISYRTLAERIGKPSAMRAVARANASNRLAIIVPCHRVIAADGKISGYAGGVWRKRWLLEHERRVVNRE</sequence>
<keyword evidence="4" id="KW-0489">Methyltransferase</keyword>
<keyword evidence="11" id="KW-0479">Metal-binding</keyword>
<dbReference type="Gene3D" id="3.40.10.10">
    <property type="entry name" value="DNA Methylphosphotriester Repair Domain"/>
    <property type="match status" value="1"/>
</dbReference>
<keyword evidence="14" id="KW-1185">Reference proteome</keyword>
<evidence type="ECO:0000256" key="6">
    <source>
        <dbReference type="ARBA" id="ARBA00022763"/>
    </source>
</evidence>
<comment type="cofactor">
    <cofactor evidence="11">
        <name>Zn(2+)</name>
        <dbReference type="ChEBI" id="CHEBI:29105"/>
    </cofactor>
    <text evidence="11">Binds 1 zinc ion per subunit.</text>
</comment>
<dbReference type="GO" id="GO:0008270">
    <property type="term" value="F:zinc ion binding"/>
    <property type="evidence" value="ECO:0007669"/>
    <property type="project" value="InterPro"/>
</dbReference>